<dbReference type="Proteomes" id="UP000579812">
    <property type="component" value="Unassembled WGS sequence"/>
</dbReference>
<organism evidence="2 3">
    <name type="scientific">Onychostoma macrolepis</name>
    <dbReference type="NCBI Taxonomy" id="369639"/>
    <lineage>
        <taxon>Eukaryota</taxon>
        <taxon>Metazoa</taxon>
        <taxon>Chordata</taxon>
        <taxon>Craniata</taxon>
        <taxon>Vertebrata</taxon>
        <taxon>Euteleostomi</taxon>
        <taxon>Actinopterygii</taxon>
        <taxon>Neopterygii</taxon>
        <taxon>Teleostei</taxon>
        <taxon>Ostariophysi</taxon>
        <taxon>Cypriniformes</taxon>
        <taxon>Cyprinidae</taxon>
        <taxon>Acrossocheilinae</taxon>
        <taxon>Onychostoma</taxon>
    </lineage>
</organism>
<feature type="compositionally biased region" description="Basic residues" evidence="1">
    <location>
        <begin position="18"/>
        <end position="32"/>
    </location>
</feature>
<reference evidence="2 3" key="1">
    <citation type="submission" date="2020-04" db="EMBL/GenBank/DDBJ databases">
        <title>Chromosome-level genome assembly of a cyprinid fish Onychostoma macrolepis by integration of Nanopore Sequencing, Bionano and Hi-C technology.</title>
        <authorList>
            <person name="Wang D."/>
        </authorList>
    </citation>
    <scope>NUCLEOTIDE SEQUENCE [LARGE SCALE GENOMIC DNA]</scope>
    <source>
        <strain evidence="2">SWU-2019</strain>
        <tissue evidence="2">Muscle</tissue>
    </source>
</reference>
<protein>
    <submittedName>
        <fullName evidence="2">Uncharacterized protein</fullName>
    </submittedName>
</protein>
<name>A0A7J6BHB6_9TELE</name>
<comment type="caution">
    <text evidence="2">The sequence shown here is derived from an EMBL/GenBank/DDBJ whole genome shotgun (WGS) entry which is preliminary data.</text>
</comment>
<dbReference type="AlphaFoldDB" id="A0A7J6BHB6"/>
<evidence type="ECO:0000313" key="3">
    <source>
        <dbReference type="Proteomes" id="UP000579812"/>
    </source>
</evidence>
<keyword evidence="3" id="KW-1185">Reference proteome</keyword>
<sequence>MFVMNCTVDKEEVLRYKTANKRKQNRTGRKPARGGEGRGREGKGGEGREGREGGEGGGKGRREGKGGKGREGRGGRREEGGREGRGGEGGGGREEGKGIEFRIGVGNARIGQRSRELYSANGSVILRCVKTKSPRLQKSAPPLMGHLVSMRRADPRPASLARAKDSGDIRHLASRQAAWELGAMPHFRRRREGATIPGASGPCDLPRRREGATIPGVSGLAGGCYHPRRFRSL</sequence>
<feature type="compositionally biased region" description="Basic and acidic residues" evidence="1">
    <location>
        <begin position="33"/>
        <end position="97"/>
    </location>
</feature>
<dbReference type="EMBL" id="JAAMOB010000149">
    <property type="protein sequence ID" value="KAF4094517.1"/>
    <property type="molecule type" value="Genomic_DNA"/>
</dbReference>
<evidence type="ECO:0000313" key="2">
    <source>
        <dbReference type="EMBL" id="KAF4094517.1"/>
    </source>
</evidence>
<evidence type="ECO:0000256" key="1">
    <source>
        <dbReference type="SAM" id="MobiDB-lite"/>
    </source>
</evidence>
<gene>
    <name evidence="2" type="ORF">G5714_024583</name>
</gene>
<proteinExistence type="predicted"/>
<feature type="region of interest" description="Disordered" evidence="1">
    <location>
        <begin position="1"/>
        <end position="97"/>
    </location>
</feature>
<accession>A0A7J6BHB6</accession>